<dbReference type="GO" id="GO:0003700">
    <property type="term" value="F:DNA-binding transcription factor activity"/>
    <property type="evidence" value="ECO:0007669"/>
    <property type="project" value="InterPro"/>
</dbReference>
<proteinExistence type="predicted"/>
<evidence type="ECO:0000313" key="1">
    <source>
        <dbReference type="EMBL" id="KAK3366391.1"/>
    </source>
</evidence>
<evidence type="ECO:0000313" key="2">
    <source>
        <dbReference type="Proteomes" id="UP001285441"/>
    </source>
</evidence>
<reference evidence="1" key="2">
    <citation type="submission" date="2023-06" db="EMBL/GenBank/DDBJ databases">
        <authorList>
            <consortium name="Lawrence Berkeley National Laboratory"/>
            <person name="Haridas S."/>
            <person name="Hensen N."/>
            <person name="Bonometti L."/>
            <person name="Westerberg I."/>
            <person name="Brannstrom I.O."/>
            <person name="Guillou S."/>
            <person name="Cros-Aarteil S."/>
            <person name="Calhoun S."/>
            <person name="Kuo A."/>
            <person name="Mondo S."/>
            <person name="Pangilinan J."/>
            <person name="Riley R."/>
            <person name="LaButti K."/>
            <person name="Andreopoulos B."/>
            <person name="Lipzen A."/>
            <person name="Chen C."/>
            <person name="Yanf M."/>
            <person name="Daum C."/>
            <person name="Ng V."/>
            <person name="Clum A."/>
            <person name="Steindorff A."/>
            <person name="Ohm R."/>
            <person name="Martin F."/>
            <person name="Silar P."/>
            <person name="Natvig D."/>
            <person name="Lalanne C."/>
            <person name="Gautier V."/>
            <person name="Ament-velasquez S.L."/>
            <person name="Kruys A."/>
            <person name="Hutchinson M.I."/>
            <person name="Powell A.J."/>
            <person name="Barry K."/>
            <person name="Miller A.N."/>
            <person name="Grigoriev I.V."/>
            <person name="Debuchy R."/>
            <person name="Gladieux P."/>
            <person name="Thoren M.H."/>
            <person name="Johannesson H."/>
        </authorList>
    </citation>
    <scope>NUCLEOTIDE SEQUENCE</scope>
    <source>
        <strain evidence="1">CBS 232.78</strain>
    </source>
</reference>
<gene>
    <name evidence="1" type="ORF">B0H63DRAFT_456103</name>
</gene>
<reference evidence="1" key="1">
    <citation type="journal article" date="2023" name="Mol. Phylogenet. Evol.">
        <title>Genome-scale phylogeny and comparative genomics of the fungal order Sordariales.</title>
        <authorList>
            <person name="Hensen N."/>
            <person name="Bonometti L."/>
            <person name="Westerberg I."/>
            <person name="Brannstrom I.O."/>
            <person name="Guillou S."/>
            <person name="Cros-Aarteil S."/>
            <person name="Calhoun S."/>
            <person name="Haridas S."/>
            <person name="Kuo A."/>
            <person name="Mondo S."/>
            <person name="Pangilinan J."/>
            <person name="Riley R."/>
            <person name="LaButti K."/>
            <person name="Andreopoulos B."/>
            <person name="Lipzen A."/>
            <person name="Chen C."/>
            <person name="Yan M."/>
            <person name="Daum C."/>
            <person name="Ng V."/>
            <person name="Clum A."/>
            <person name="Steindorff A."/>
            <person name="Ohm R.A."/>
            <person name="Martin F."/>
            <person name="Silar P."/>
            <person name="Natvig D.O."/>
            <person name="Lalanne C."/>
            <person name="Gautier V."/>
            <person name="Ament-Velasquez S.L."/>
            <person name="Kruys A."/>
            <person name="Hutchinson M.I."/>
            <person name="Powell A.J."/>
            <person name="Barry K."/>
            <person name="Miller A.N."/>
            <person name="Grigoriev I.V."/>
            <person name="Debuchy R."/>
            <person name="Gladieux P."/>
            <person name="Hiltunen Thoren M."/>
            <person name="Johannesson H."/>
        </authorList>
    </citation>
    <scope>NUCLEOTIDE SEQUENCE</scope>
    <source>
        <strain evidence="1">CBS 232.78</strain>
    </source>
</reference>
<protein>
    <submittedName>
        <fullName evidence="1">Uncharacterized protein</fullName>
    </submittedName>
</protein>
<dbReference type="InterPro" id="IPR037141">
    <property type="entry name" value="NDT80_DNA-bd_dom_sf"/>
</dbReference>
<name>A0AAE0JZ87_9PEZI</name>
<dbReference type="AlphaFoldDB" id="A0AAE0JZ87"/>
<organism evidence="1 2">
    <name type="scientific">Podospora didyma</name>
    <dbReference type="NCBI Taxonomy" id="330526"/>
    <lineage>
        <taxon>Eukaryota</taxon>
        <taxon>Fungi</taxon>
        <taxon>Dikarya</taxon>
        <taxon>Ascomycota</taxon>
        <taxon>Pezizomycotina</taxon>
        <taxon>Sordariomycetes</taxon>
        <taxon>Sordariomycetidae</taxon>
        <taxon>Sordariales</taxon>
        <taxon>Podosporaceae</taxon>
        <taxon>Podospora</taxon>
    </lineage>
</organism>
<dbReference type="InterPro" id="IPR008967">
    <property type="entry name" value="p53-like_TF_DNA-bd_sf"/>
</dbReference>
<dbReference type="Gene3D" id="2.60.40.1390">
    <property type="entry name" value="NDT80 DNA-binding domain"/>
    <property type="match status" value="1"/>
</dbReference>
<sequence>MPGYVAEPREEGYSRESTSHCMAEAMKASGFPVHRYLHSDRFLPVKVDINGTIGKSFFLADNEWTCYKLNYISCVCSYSITPSSTAPIHFVQSGDKGSAAKPEKVRLAPKQAQASHHPLAMYGTGSVGLALSKGYDQPAFGTQQYGNFDLNGHSTQQVLISVRGDDGRSRQQRQRLLWTRHLRHHGIGYRAG</sequence>
<dbReference type="SUPFAM" id="SSF49417">
    <property type="entry name" value="p53-like transcription factors"/>
    <property type="match status" value="1"/>
</dbReference>
<keyword evidence="2" id="KW-1185">Reference proteome</keyword>
<comment type="caution">
    <text evidence="1">The sequence shown here is derived from an EMBL/GenBank/DDBJ whole genome shotgun (WGS) entry which is preliminary data.</text>
</comment>
<accession>A0AAE0JZ87</accession>
<dbReference type="EMBL" id="JAULSW010000012">
    <property type="protein sequence ID" value="KAK3366391.1"/>
    <property type="molecule type" value="Genomic_DNA"/>
</dbReference>
<dbReference type="Proteomes" id="UP001285441">
    <property type="component" value="Unassembled WGS sequence"/>
</dbReference>